<feature type="transmembrane region" description="Helical" evidence="6">
    <location>
        <begin position="168"/>
        <end position="189"/>
    </location>
</feature>
<feature type="transmembrane region" description="Helical" evidence="6">
    <location>
        <begin position="47"/>
        <end position="66"/>
    </location>
</feature>
<name>A0ABR4KFQ5_9EURO</name>
<comment type="caution">
    <text evidence="8">The sequence shown here is derived from an EMBL/GenBank/DDBJ whole genome shotgun (WGS) entry which is preliminary data.</text>
</comment>
<feature type="transmembrane region" description="Helical" evidence="6">
    <location>
        <begin position="127"/>
        <end position="148"/>
    </location>
</feature>
<dbReference type="InterPro" id="IPR052337">
    <property type="entry name" value="SAT4-like"/>
</dbReference>
<comment type="subcellular location">
    <subcellularLocation>
        <location evidence="1">Membrane</location>
        <topology evidence="1">Multi-pass membrane protein</topology>
    </subcellularLocation>
</comment>
<feature type="transmembrane region" description="Helical" evidence="6">
    <location>
        <begin position="97"/>
        <end position="115"/>
    </location>
</feature>
<protein>
    <recommendedName>
        <fullName evidence="7">Rhodopsin domain-containing protein</fullName>
    </recommendedName>
</protein>
<comment type="similarity">
    <text evidence="5">Belongs to the SAT4 family.</text>
</comment>
<feature type="transmembrane region" description="Helical" evidence="6">
    <location>
        <begin position="12"/>
        <end position="35"/>
    </location>
</feature>
<keyword evidence="9" id="KW-1185">Reference proteome</keyword>
<dbReference type="InterPro" id="IPR049326">
    <property type="entry name" value="Rhodopsin_dom_fungi"/>
</dbReference>
<dbReference type="EMBL" id="JBFXLU010000031">
    <property type="protein sequence ID" value="KAL2851115.1"/>
    <property type="molecule type" value="Genomic_DNA"/>
</dbReference>
<gene>
    <name evidence="8" type="ORF">BJY01DRAFT_245055</name>
</gene>
<dbReference type="PANTHER" id="PTHR33048:SF123">
    <property type="entry name" value="INTEGRAL MEMBRANE PROTEIN"/>
    <property type="match status" value="1"/>
</dbReference>
<sequence>MPSTAEEGSRVASIIACNTVVLTLASIGACARVTAQIFMRRLDVDDVFFLISWVFAFVLCFVAMWMTRYGYGRHFALIADDTETVATFLKLNYVTGIAYLVSITSIKISFCLLYLKVFSITSLRWLYYLVIVFVICEFIEEVFVYAFQCSPPKKYFYPLTVPGSCMDLYVFYFVSFGIKLVTDIVLFLLPIPQLLKLHAPAGVRAGLVIMFGLGLLVCVTSIVRITYIRHFQVDFTWELVRASSWTSVEVCTFIVIASIPSFRKVLIRIFPTLRRLLRLPCSRYHEESGSSSAANNNSPHVSPLDEGYFAATMAQRPADPITPDCFPLPSPGIQEPRIQMMSLSANDRVPLQAPVSAVVPDVTNGTRKEGPALP</sequence>
<dbReference type="PANTHER" id="PTHR33048">
    <property type="entry name" value="PTH11-LIKE INTEGRAL MEMBRANE PROTEIN (AFU_ORTHOLOGUE AFUA_5G11245)"/>
    <property type="match status" value="1"/>
</dbReference>
<evidence type="ECO:0000256" key="6">
    <source>
        <dbReference type="SAM" id="Phobius"/>
    </source>
</evidence>
<evidence type="ECO:0000256" key="5">
    <source>
        <dbReference type="ARBA" id="ARBA00038359"/>
    </source>
</evidence>
<dbReference type="Proteomes" id="UP001610446">
    <property type="component" value="Unassembled WGS sequence"/>
</dbReference>
<keyword evidence="3 6" id="KW-1133">Transmembrane helix</keyword>
<feature type="transmembrane region" description="Helical" evidence="6">
    <location>
        <begin position="201"/>
        <end position="225"/>
    </location>
</feature>
<feature type="domain" description="Rhodopsin" evidence="7">
    <location>
        <begin position="31"/>
        <end position="267"/>
    </location>
</feature>
<evidence type="ECO:0000256" key="1">
    <source>
        <dbReference type="ARBA" id="ARBA00004141"/>
    </source>
</evidence>
<proteinExistence type="inferred from homology"/>
<evidence type="ECO:0000259" key="7">
    <source>
        <dbReference type="Pfam" id="PF20684"/>
    </source>
</evidence>
<accession>A0ABR4KFQ5</accession>
<keyword evidence="4 6" id="KW-0472">Membrane</keyword>
<evidence type="ECO:0000313" key="9">
    <source>
        <dbReference type="Proteomes" id="UP001610446"/>
    </source>
</evidence>
<dbReference type="Pfam" id="PF20684">
    <property type="entry name" value="Fung_rhodopsin"/>
    <property type="match status" value="1"/>
</dbReference>
<evidence type="ECO:0000256" key="2">
    <source>
        <dbReference type="ARBA" id="ARBA00022692"/>
    </source>
</evidence>
<organism evidence="8 9">
    <name type="scientific">Aspergillus pseudoustus</name>
    <dbReference type="NCBI Taxonomy" id="1810923"/>
    <lineage>
        <taxon>Eukaryota</taxon>
        <taxon>Fungi</taxon>
        <taxon>Dikarya</taxon>
        <taxon>Ascomycota</taxon>
        <taxon>Pezizomycotina</taxon>
        <taxon>Eurotiomycetes</taxon>
        <taxon>Eurotiomycetidae</taxon>
        <taxon>Eurotiales</taxon>
        <taxon>Aspergillaceae</taxon>
        <taxon>Aspergillus</taxon>
        <taxon>Aspergillus subgen. Nidulantes</taxon>
    </lineage>
</organism>
<evidence type="ECO:0000256" key="3">
    <source>
        <dbReference type="ARBA" id="ARBA00022989"/>
    </source>
</evidence>
<keyword evidence="2 6" id="KW-0812">Transmembrane</keyword>
<evidence type="ECO:0000313" key="8">
    <source>
        <dbReference type="EMBL" id="KAL2851115.1"/>
    </source>
</evidence>
<reference evidence="8 9" key="1">
    <citation type="submission" date="2024-07" db="EMBL/GenBank/DDBJ databases">
        <title>Section-level genome sequencing and comparative genomics of Aspergillus sections Usti and Cavernicolus.</title>
        <authorList>
            <consortium name="Lawrence Berkeley National Laboratory"/>
            <person name="Nybo J.L."/>
            <person name="Vesth T.C."/>
            <person name="Theobald S."/>
            <person name="Frisvad J.C."/>
            <person name="Larsen T.O."/>
            <person name="Kjaerboelling I."/>
            <person name="Rothschild-Mancinelli K."/>
            <person name="Lyhne E.K."/>
            <person name="Kogle M.E."/>
            <person name="Barry K."/>
            <person name="Clum A."/>
            <person name="Na H."/>
            <person name="Ledsgaard L."/>
            <person name="Lin J."/>
            <person name="Lipzen A."/>
            <person name="Kuo A."/>
            <person name="Riley R."/>
            <person name="Mondo S."/>
            <person name="Labutti K."/>
            <person name="Haridas S."/>
            <person name="Pangalinan J."/>
            <person name="Salamov A.A."/>
            <person name="Simmons B.A."/>
            <person name="Magnuson J.K."/>
            <person name="Chen J."/>
            <person name="Drula E."/>
            <person name="Henrissat B."/>
            <person name="Wiebenga A."/>
            <person name="Lubbers R.J."/>
            <person name="Gomes A.C."/>
            <person name="Makela M.R."/>
            <person name="Stajich J."/>
            <person name="Grigoriev I.V."/>
            <person name="Mortensen U.H."/>
            <person name="De Vries R.P."/>
            <person name="Baker S.E."/>
            <person name="Andersen M.R."/>
        </authorList>
    </citation>
    <scope>NUCLEOTIDE SEQUENCE [LARGE SCALE GENOMIC DNA]</scope>
    <source>
        <strain evidence="8 9">CBS 123904</strain>
    </source>
</reference>
<evidence type="ECO:0000256" key="4">
    <source>
        <dbReference type="ARBA" id="ARBA00023136"/>
    </source>
</evidence>